<dbReference type="Pfam" id="PF11153">
    <property type="entry name" value="DUF2931"/>
    <property type="match status" value="1"/>
</dbReference>
<reference evidence="2 3" key="1">
    <citation type="submission" date="2023-02" db="EMBL/GenBank/DDBJ databases">
        <title>Pseudomonas chrutzelriedensis sp. nov., a potently antifungal strain isolated from moss.</title>
        <authorList>
            <person name="Schnyder A."/>
            <person name="Kalawong R."/>
            <person name="Eberl L."/>
            <person name="Agnoli K."/>
        </authorList>
    </citation>
    <scope>NUCLEOTIDE SEQUENCE [LARGE SCALE GENOMIC DNA]</scope>
    <source>
        <strain evidence="2 3">681</strain>
    </source>
</reference>
<feature type="region of interest" description="Disordered" evidence="1">
    <location>
        <begin position="66"/>
        <end position="94"/>
    </location>
</feature>
<dbReference type="PROSITE" id="PS51257">
    <property type="entry name" value="PROKAR_LIPOPROTEIN"/>
    <property type="match status" value="1"/>
</dbReference>
<organism evidence="2 3">
    <name type="scientific">Pseudomonas fungipugnans</name>
    <dbReference type="NCBI Taxonomy" id="3024217"/>
    <lineage>
        <taxon>Bacteria</taxon>
        <taxon>Pseudomonadati</taxon>
        <taxon>Pseudomonadota</taxon>
        <taxon>Gammaproteobacteria</taxon>
        <taxon>Pseudomonadales</taxon>
        <taxon>Pseudomonadaceae</taxon>
        <taxon>Pseudomonas</taxon>
    </lineage>
</organism>
<dbReference type="InterPro" id="IPR021326">
    <property type="entry name" value="DUF2931"/>
</dbReference>
<dbReference type="EMBL" id="JARBWL010000002">
    <property type="protein sequence ID" value="MDI2594354.1"/>
    <property type="molecule type" value="Genomic_DNA"/>
</dbReference>
<dbReference type="RefSeq" id="WP_282316892.1">
    <property type="nucleotide sequence ID" value="NZ_JARBWL010000002.1"/>
</dbReference>
<evidence type="ECO:0000256" key="1">
    <source>
        <dbReference type="SAM" id="MobiDB-lite"/>
    </source>
</evidence>
<accession>A0ABT6QU11</accession>
<evidence type="ECO:0000313" key="3">
    <source>
        <dbReference type="Proteomes" id="UP001159100"/>
    </source>
</evidence>
<gene>
    <name evidence="2" type="ORF">POF45_23390</name>
</gene>
<keyword evidence="3" id="KW-1185">Reference proteome</keyword>
<name>A0ABT6QU11_9PSED</name>
<comment type="caution">
    <text evidence="2">The sequence shown here is derived from an EMBL/GenBank/DDBJ whole genome shotgun (WGS) entry which is preliminary data.</text>
</comment>
<protein>
    <submittedName>
        <fullName evidence="2">DUF2931 family protein</fullName>
    </submittedName>
</protein>
<proteinExistence type="predicted"/>
<sequence>MRALWILWGASLLIGCQVSGLSWGRSDPDSGPWAIGFTQPYFMEVWVEDSAMVDVDGVLYRHIGSGGAAGGEKKGADVARGWGKKGGGGSEKDVKDAKLPVRIYARWQSIVEPQTYQGWIEVPESARQVMRDALTKNCPTAPEANALPKIASVRLGLAPGGIVQIWVLNECMRPVKVANGKVDKEPLGPYLGKSGGRYYPQTDASKQYVEKYGIPYGSW</sequence>
<evidence type="ECO:0000313" key="2">
    <source>
        <dbReference type="EMBL" id="MDI2594354.1"/>
    </source>
</evidence>
<dbReference type="Proteomes" id="UP001159100">
    <property type="component" value="Unassembled WGS sequence"/>
</dbReference>